<dbReference type="PANTHER" id="PTHR43537">
    <property type="entry name" value="TRANSCRIPTIONAL REGULATOR, GNTR FAMILY"/>
    <property type="match status" value="1"/>
</dbReference>
<dbReference type="InterPro" id="IPR008920">
    <property type="entry name" value="TF_FadR/GntR_C"/>
</dbReference>
<dbReference type="InterPro" id="IPR036388">
    <property type="entry name" value="WH-like_DNA-bd_sf"/>
</dbReference>
<dbReference type="CDD" id="cd07377">
    <property type="entry name" value="WHTH_GntR"/>
    <property type="match status" value="1"/>
</dbReference>
<dbReference type="Gene3D" id="1.20.120.530">
    <property type="entry name" value="GntR ligand-binding domain-like"/>
    <property type="match status" value="1"/>
</dbReference>
<protein>
    <submittedName>
        <fullName evidence="5">GntR family transcriptional regulator</fullName>
    </submittedName>
</protein>
<keyword evidence="2" id="KW-0238">DNA-binding</keyword>
<dbReference type="RefSeq" id="WP_139666321.1">
    <property type="nucleotide sequence ID" value="NZ_VDLY02000003.1"/>
</dbReference>
<dbReference type="InterPro" id="IPR011711">
    <property type="entry name" value="GntR_C"/>
</dbReference>
<dbReference type="SMART" id="SM00895">
    <property type="entry name" value="FCD"/>
    <property type="match status" value="1"/>
</dbReference>
<evidence type="ECO:0000256" key="3">
    <source>
        <dbReference type="ARBA" id="ARBA00023163"/>
    </source>
</evidence>
<evidence type="ECO:0000313" key="5">
    <source>
        <dbReference type="EMBL" id="KAB8168533.1"/>
    </source>
</evidence>
<dbReference type="EMBL" id="VDLY02000003">
    <property type="protein sequence ID" value="KAB8168533.1"/>
    <property type="molecule type" value="Genomic_DNA"/>
</dbReference>
<evidence type="ECO:0000256" key="2">
    <source>
        <dbReference type="ARBA" id="ARBA00023125"/>
    </source>
</evidence>
<dbReference type="PROSITE" id="PS50949">
    <property type="entry name" value="HTH_GNTR"/>
    <property type="match status" value="1"/>
</dbReference>
<organism evidence="5 6">
    <name type="scientific">Streptomyces mimosae</name>
    <dbReference type="NCBI Taxonomy" id="2586635"/>
    <lineage>
        <taxon>Bacteria</taxon>
        <taxon>Bacillati</taxon>
        <taxon>Actinomycetota</taxon>
        <taxon>Actinomycetes</taxon>
        <taxon>Kitasatosporales</taxon>
        <taxon>Streptomycetaceae</taxon>
        <taxon>Streptomyces</taxon>
    </lineage>
</organism>
<keyword evidence="1" id="KW-0805">Transcription regulation</keyword>
<dbReference type="AlphaFoldDB" id="A0A5N6AKE9"/>
<evidence type="ECO:0000313" key="6">
    <source>
        <dbReference type="Proteomes" id="UP000314251"/>
    </source>
</evidence>
<dbReference type="Gene3D" id="1.10.10.10">
    <property type="entry name" value="Winged helix-like DNA-binding domain superfamily/Winged helix DNA-binding domain"/>
    <property type="match status" value="1"/>
</dbReference>
<dbReference type="Proteomes" id="UP000314251">
    <property type="component" value="Unassembled WGS sequence"/>
</dbReference>
<accession>A0A5N6AKE9</accession>
<gene>
    <name evidence="5" type="ORF">FH607_004585</name>
</gene>
<dbReference type="SMART" id="SM00345">
    <property type="entry name" value="HTH_GNTR"/>
    <property type="match status" value="1"/>
</dbReference>
<evidence type="ECO:0000259" key="4">
    <source>
        <dbReference type="PROSITE" id="PS50949"/>
    </source>
</evidence>
<keyword evidence="6" id="KW-1185">Reference proteome</keyword>
<dbReference type="Pfam" id="PF00392">
    <property type="entry name" value="GntR"/>
    <property type="match status" value="1"/>
</dbReference>
<feature type="domain" description="HTH gntR-type" evidence="4">
    <location>
        <begin position="14"/>
        <end position="82"/>
    </location>
</feature>
<evidence type="ECO:0000256" key="1">
    <source>
        <dbReference type="ARBA" id="ARBA00023015"/>
    </source>
</evidence>
<dbReference type="Pfam" id="PF07729">
    <property type="entry name" value="FCD"/>
    <property type="match status" value="1"/>
</dbReference>
<proteinExistence type="predicted"/>
<dbReference type="OrthoDB" id="9784718at2"/>
<reference evidence="5" key="1">
    <citation type="submission" date="2019-10" db="EMBL/GenBank/DDBJ databases">
        <title>Nonomuraea sp. nov., isolated from Phyllanthus amarus.</title>
        <authorList>
            <person name="Klykleung N."/>
            <person name="Tanasupawat S."/>
        </authorList>
    </citation>
    <scope>NUCLEOTIDE SEQUENCE [LARGE SCALE GENOMIC DNA]</scope>
    <source>
        <strain evidence="5">3MP-10</strain>
    </source>
</reference>
<dbReference type="PANTHER" id="PTHR43537:SF5">
    <property type="entry name" value="UXU OPERON TRANSCRIPTIONAL REGULATOR"/>
    <property type="match status" value="1"/>
</dbReference>
<dbReference type="InterPro" id="IPR000524">
    <property type="entry name" value="Tscrpt_reg_HTH_GntR"/>
</dbReference>
<sequence length="231" mass="25605">MSFASIPPMVRRSRSVGAEVAAHLERLITSGELRAGDRLPAERDLAASLNVSRASLREAMFELESKKLIERHQGRGSVVAEQPEGVSQLYEGLSELDVEIANATELRDLVEPRIAQLAAVRAADSNLLSLEEVLARSHEELSPEESLALDVEFHTLLAHAAQNPLLVTLCTMTTDWTRRTRELSHRTLEGRRISVRGHRAIFEAVVARRAVPAGAAMERHLREIREVSTRA</sequence>
<dbReference type="InterPro" id="IPR036390">
    <property type="entry name" value="WH_DNA-bd_sf"/>
</dbReference>
<dbReference type="GO" id="GO:0003677">
    <property type="term" value="F:DNA binding"/>
    <property type="evidence" value="ECO:0007669"/>
    <property type="project" value="UniProtKB-KW"/>
</dbReference>
<comment type="caution">
    <text evidence="5">The sequence shown here is derived from an EMBL/GenBank/DDBJ whole genome shotgun (WGS) entry which is preliminary data.</text>
</comment>
<keyword evidence="3" id="KW-0804">Transcription</keyword>
<dbReference type="PRINTS" id="PR00035">
    <property type="entry name" value="HTHGNTR"/>
</dbReference>
<name>A0A5N6AKE9_9ACTN</name>
<dbReference type="SUPFAM" id="SSF48008">
    <property type="entry name" value="GntR ligand-binding domain-like"/>
    <property type="match status" value="1"/>
</dbReference>
<dbReference type="GO" id="GO:0003700">
    <property type="term" value="F:DNA-binding transcription factor activity"/>
    <property type="evidence" value="ECO:0007669"/>
    <property type="project" value="InterPro"/>
</dbReference>
<dbReference type="SUPFAM" id="SSF46785">
    <property type="entry name" value="Winged helix' DNA-binding domain"/>
    <property type="match status" value="1"/>
</dbReference>